<dbReference type="PANTHER" id="PTHR11596">
    <property type="entry name" value="ALKALINE PHOSPHATASE"/>
    <property type="match status" value="1"/>
</dbReference>
<comment type="subcellular location">
    <subcellularLocation>
        <location evidence="6">Extracellular vesicle membrane</location>
        <topology evidence="6">Lipid-anchor</topology>
        <topology evidence="6">GPI-anchor</topology>
    </subcellularLocation>
</comment>
<dbReference type="EC" id="3.1.3.1" evidence="2"/>
<evidence type="ECO:0000256" key="12">
    <source>
        <dbReference type="ARBA" id="ARBA00049444"/>
    </source>
</evidence>
<comment type="catalytic activity">
    <reaction evidence="10">
        <text>ATP + H2O = ADP + phosphate + H(+)</text>
        <dbReference type="Rhea" id="RHEA:13065"/>
        <dbReference type="ChEBI" id="CHEBI:15377"/>
        <dbReference type="ChEBI" id="CHEBI:15378"/>
        <dbReference type="ChEBI" id="CHEBI:30616"/>
        <dbReference type="ChEBI" id="CHEBI:43474"/>
        <dbReference type="ChEBI" id="CHEBI:456216"/>
    </reaction>
    <physiologicalReaction direction="left-to-right" evidence="10">
        <dbReference type="Rhea" id="RHEA:13066"/>
    </physiologicalReaction>
</comment>
<comment type="catalytic activity">
    <reaction evidence="9">
        <text>diphosphate + H2O = 2 phosphate + H(+)</text>
        <dbReference type="Rhea" id="RHEA:24576"/>
        <dbReference type="ChEBI" id="CHEBI:15377"/>
        <dbReference type="ChEBI" id="CHEBI:15378"/>
        <dbReference type="ChEBI" id="CHEBI:33019"/>
        <dbReference type="ChEBI" id="CHEBI:43474"/>
    </reaction>
    <physiologicalReaction direction="left-to-right" evidence="9">
        <dbReference type="Rhea" id="RHEA:24577"/>
    </physiologicalReaction>
</comment>
<feature type="non-terminal residue" evidence="15">
    <location>
        <position position="1"/>
    </location>
</feature>
<gene>
    <name evidence="15" type="ORF">BOX15_Mlig020952g1</name>
</gene>
<comment type="cofactor">
    <cofactor evidence="14">
        <name>Zn(2+)</name>
        <dbReference type="ChEBI" id="CHEBI:29105"/>
    </cofactor>
    <text evidence="14">Binds 2 Zn(2+) ions.</text>
</comment>
<dbReference type="STRING" id="282301.A0A267F947"/>
<protein>
    <recommendedName>
        <fullName evidence="7">Alkaline phosphatase, tissue-nonspecific isozyme</fullName>
        <ecNumber evidence="2">3.1.3.1</ecNumber>
    </recommendedName>
    <alternativeName>
        <fullName evidence="8">Phosphoamidase</fullName>
    </alternativeName>
</protein>
<comment type="catalytic activity">
    <reaction evidence="12">
        <text>pyridoxal 5'-phosphate + H2O = pyridoxal + phosphate</text>
        <dbReference type="Rhea" id="RHEA:20533"/>
        <dbReference type="ChEBI" id="CHEBI:15377"/>
        <dbReference type="ChEBI" id="CHEBI:17310"/>
        <dbReference type="ChEBI" id="CHEBI:43474"/>
        <dbReference type="ChEBI" id="CHEBI:597326"/>
    </reaction>
    <physiologicalReaction direction="left-to-right" evidence="12">
        <dbReference type="Rhea" id="RHEA:20534"/>
    </physiologicalReaction>
</comment>
<dbReference type="GO" id="GO:0046872">
    <property type="term" value="F:metal ion binding"/>
    <property type="evidence" value="ECO:0007669"/>
    <property type="project" value="UniProtKB-KW"/>
</dbReference>
<evidence type="ECO:0000256" key="11">
    <source>
        <dbReference type="ARBA" id="ARBA00048929"/>
    </source>
</evidence>
<reference evidence="15 16" key="1">
    <citation type="submission" date="2017-06" db="EMBL/GenBank/DDBJ databases">
        <title>A platform for efficient transgenesis in Macrostomum lignano, a flatworm model organism for stem cell research.</title>
        <authorList>
            <person name="Berezikov E."/>
        </authorList>
    </citation>
    <scope>NUCLEOTIDE SEQUENCE [LARGE SCALE GENOMIC DNA]</scope>
    <source>
        <strain evidence="15">DV1</strain>
        <tissue evidence="15">Whole organism</tissue>
    </source>
</reference>
<dbReference type="AlphaFoldDB" id="A0A267F947"/>
<evidence type="ECO:0000256" key="9">
    <source>
        <dbReference type="ARBA" id="ARBA00048097"/>
    </source>
</evidence>
<dbReference type="SUPFAM" id="SSF53649">
    <property type="entry name" value="Alkaline phosphatase-like"/>
    <property type="match status" value="1"/>
</dbReference>
<dbReference type="EMBL" id="NIVC01001252">
    <property type="protein sequence ID" value="PAA70301.1"/>
    <property type="molecule type" value="Genomic_DNA"/>
</dbReference>
<accession>A0A267F947</accession>
<evidence type="ECO:0000256" key="8">
    <source>
        <dbReference type="ARBA" id="ARBA00042603"/>
    </source>
</evidence>
<evidence type="ECO:0000256" key="3">
    <source>
        <dbReference type="ARBA" id="ARBA00022591"/>
    </source>
</evidence>
<dbReference type="Gene3D" id="3.40.720.10">
    <property type="entry name" value="Alkaline Phosphatase, subunit A"/>
    <property type="match status" value="1"/>
</dbReference>
<evidence type="ECO:0000256" key="5">
    <source>
        <dbReference type="ARBA" id="ARBA00036923"/>
    </source>
</evidence>
<keyword evidence="14" id="KW-0862">Zinc</keyword>
<comment type="catalytic activity">
    <reaction evidence="13">
        <text>ADP + H2O = AMP + phosphate + H(+)</text>
        <dbReference type="Rhea" id="RHEA:61436"/>
        <dbReference type="ChEBI" id="CHEBI:15377"/>
        <dbReference type="ChEBI" id="CHEBI:15378"/>
        <dbReference type="ChEBI" id="CHEBI:43474"/>
        <dbReference type="ChEBI" id="CHEBI:456215"/>
        <dbReference type="ChEBI" id="CHEBI:456216"/>
    </reaction>
    <physiologicalReaction direction="left-to-right" evidence="13">
        <dbReference type="Rhea" id="RHEA:61437"/>
    </physiologicalReaction>
</comment>
<keyword evidence="14" id="KW-0479">Metal-binding</keyword>
<comment type="catalytic activity">
    <reaction evidence="11">
        <text>phosphoethanolamine + H2O = ethanolamine + phosphate</text>
        <dbReference type="Rhea" id="RHEA:16089"/>
        <dbReference type="ChEBI" id="CHEBI:15377"/>
        <dbReference type="ChEBI" id="CHEBI:43474"/>
        <dbReference type="ChEBI" id="CHEBI:57603"/>
        <dbReference type="ChEBI" id="CHEBI:58190"/>
    </reaction>
    <physiologicalReaction direction="left-to-right" evidence="11">
        <dbReference type="Rhea" id="RHEA:16090"/>
    </physiologicalReaction>
</comment>
<dbReference type="GO" id="GO:0031214">
    <property type="term" value="P:biomineral tissue development"/>
    <property type="evidence" value="ECO:0007669"/>
    <property type="project" value="UniProtKB-KW"/>
</dbReference>
<evidence type="ECO:0000256" key="10">
    <source>
        <dbReference type="ARBA" id="ARBA00048778"/>
    </source>
</evidence>
<evidence type="ECO:0000313" key="15">
    <source>
        <dbReference type="EMBL" id="PAA70301.1"/>
    </source>
</evidence>
<keyword evidence="16" id="KW-1185">Reference proteome</keyword>
<evidence type="ECO:0000256" key="1">
    <source>
        <dbReference type="ARBA" id="ARBA00011738"/>
    </source>
</evidence>
<evidence type="ECO:0000256" key="14">
    <source>
        <dbReference type="PIRSR" id="PIRSR601952-2"/>
    </source>
</evidence>
<evidence type="ECO:0000256" key="13">
    <source>
        <dbReference type="ARBA" id="ARBA00049526"/>
    </source>
</evidence>
<evidence type="ECO:0000256" key="4">
    <source>
        <dbReference type="ARBA" id="ARBA00036105"/>
    </source>
</evidence>
<dbReference type="OrthoDB" id="5818554at2759"/>
<dbReference type="Pfam" id="PF00245">
    <property type="entry name" value="Alk_phosphatase"/>
    <property type="match status" value="1"/>
</dbReference>
<evidence type="ECO:0000256" key="7">
    <source>
        <dbReference type="ARBA" id="ARBA00040525"/>
    </source>
</evidence>
<keyword evidence="3" id="KW-0091">Biomineralization</keyword>
<dbReference type="InterPro" id="IPR001952">
    <property type="entry name" value="Alkaline_phosphatase"/>
</dbReference>
<comment type="catalytic activity">
    <reaction evidence="5">
        <text>AMP + H2O = adenosine + phosphate</text>
        <dbReference type="Rhea" id="RHEA:29375"/>
        <dbReference type="ChEBI" id="CHEBI:15377"/>
        <dbReference type="ChEBI" id="CHEBI:16335"/>
        <dbReference type="ChEBI" id="CHEBI:43474"/>
        <dbReference type="ChEBI" id="CHEBI:456215"/>
    </reaction>
    <physiologicalReaction direction="left-to-right" evidence="5">
        <dbReference type="Rhea" id="RHEA:29376"/>
    </physiologicalReaction>
</comment>
<feature type="binding site" evidence="14">
    <location>
        <position position="45"/>
    </location>
    <ligand>
        <name>Zn(2+)</name>
        <dbReference type="ChEBI" id="CHEBI:29105"/>
        <label>2</label>
    </ligand>
</feature>
<dbReference type="Proteomes" id="UP000215902">
    <property type="component" value="Unassembled WGS sequence"/>
</dbReference>
<organism evidence="15 16">
    <name type="scientific">Macrostomum lignano</name>
    <dbReference type="NCBI Taxonomy" id="282301"/>
    <lineage>
        <taxon>Eukaryota</taxon>
        <taxon>Metazoa</taxon>
        <taxon>Spiralia</taxon>
        <taxon>Lophotrochozoa</taxon>
        <taxon>Platyhelminthes</taxon>
        <taxon>Rhabditophora</taxon>
        <taxon>Macrostomorpha</taxon>
        <taxon>Macrostomida</taxon>
        <taxon>Macrostomidae</taxon>
        <taxon>Macrostomum</taxon>
    </lineage>
</organism>
<comment type="catalytic activity">
    <reaction evidence="4">
        <text>a phosphate monoester + H2O = an alcohol + phosphate</text>
        <dbReference type="Rhea" id="RHEA:15017"/>
        <dbReference type="ChEBI" id="CHEBI:15377"/>
        <dbReference type="ChEBI" id="CHEBI:30879"/>
        <dbReference type="ChEBI" id="CHEBI:43474"/>
        <dbReference type="ChEBI" id="CHEBI:67140"/>
        <dbReference type="EC" id="3.1.3.1"/>
    </reaction>
    <physiologicalReaction direction="left-to-right" evidence="4">
        <dbReference type="Rhea" id="RHEA:15018"/>
    </physiologicalReaction>
</comment>
<comment type="caution">
    <text evidence="15">The sequence shown here is derived from an EMBL/GenBank/DDBJ whole genome shotgun (WGS) entry which is preliminary data.</text>
</comment>
<proteinExistence type="predicted"/>
<dbReference type="PANTHER" id="PTHR11596:SF74">
    <property type="entry name" value="ALKALINE PHOSPHATASE, TISSUE-NONSPECIFIC ISOZYME"/>
    <property type="match status" value="1"/>
</dbReference>
<feature type="binding site" evidence="14">
    <location>
        <position position="45"/>
    </location>
    <ligand>
        <name>Mg(2+)</name>
        <dbReference type="ChEBI" id="CHEBI:18420"/>
    </ligand>
</feature>
<evidence type="ECO:0000256" key="2">
    <source>
        <dbReference type="ARBA" id="ARBA00012647"/>
    </source>
</evidence>
<evidence type="ECO:0000256" key="6">
    <source>
        <dbReference type="ARBA" id="ARBA00037828"/>
    </source>
</evidence>
<comment type="subunit">
    <text evidence="1">Homodimer.</text>
</comment>
<evidence type="ECO:0000313" key="16">
    <source>
        <dbReference type="Proteomes" id="UP000215902"/>
    </source>
</evidence>
<dbReference type="InterPro" id="IPR017850">
    <property type="entry name" value="Alkaline_phosphatase_core_sf"/>
</dbReference>
<keyword evidence="14" id="KW-0460">Magnesium</keyword>
<sequence length="105" mass="11818">RSTSEAELDPRHWTTIARQDLKTATEVFNQRTDYRAKNAILFLGDGMGITSVTAGRILKGSLTEKAAKRQRWNLRSSLTQACQRRTTLTCRLRTARGPPLPTCVE</sequence>
<name>A0A267F947_9PLAT</name>
<comment type="cofactor">
    <cofactor evidence="14">
        <name>Mg(2+)</name>
        <dbReference type="ChEBI" id="CHEBI:18420"/>
    </cofactor>
    <text evidence="14">Binds 1 Mg(2+) ion.</text>
</comment>
<dbReference type="GO" id="GO:0004035">
    <property type="term" value="F:alkaline phosphatase activity"/>
    <property type="evidence" value="ECO:0007669"/>
    <property type="project" value="UniProtKB-EC"/>
</dbReference>